<dbReference type="RefSeq" id="WP_304542237.1">
    <property type="nucleotide sequence ID" value="NZ_JARPTC010000010.1"/>
</dbReference>
<dbReference type="Proteomes" id="UP001172911">
    <property type="component" value="Unassembled WGS sequence"/>
</dbReference>
<protein>
    <recommendedName>
        <fullName evidence="3">TFIIB-type domain-containing protein</fullName>
    </recommendedName>
</protein>
<reference evidence="1" key="1">
    <citation type="journal article" date="2023" name="J. Hazard. Mater.">
        <title>Anaerobic biodegradation of pyrene and benzo[a]pyrene by a new sulfate-reducing Desulforamulus aquiferis strain DSA.</title>
        <authorList>
            <person name="Zhang Z."/>
            <person name="Sun J."/>
            <person name="Gong X."/>
            <person name="Wang C."/>
            <person name="Wang H."/>
        </authorList>
    </citation>
    <scope>NUCLEOTIDE SEQUENCE</scope>
    <source>
        <strain evidence="1">DSA</strain>
    </source>
</reference>
<dbReference type="EMBL" id="JARPTC010000010">
    <property type="protein sequence ID" value="MDO7787096.1"/>
    <property type="molecule type" value="Genomic_DNA"/>
</dbReference>
<gene>
    <name evidence="1" type="ORF">P6N53_07685</name>
</gene>
<comment type="caution">
    <text evidence="1">The sequence shown here is derived from an EMBL/GenBank/DDBJ whole genome shotgun (WGS) entry which is preliminary data.</text>
</comment>
<name>A0AAW7ZCG6_9FIRM</name>
<dbReference type="Gene3D" id="2.20.28.160">
    <property type="match status" value="1"/>
</dbReference>
<proteinExistence type="predicted"/>
<reference evidence="1" key="2">
    <citation type="submission" date="2023-03" db="EMBL/GenBank/DDBJ databases">
        <authorList>
            <person name="Zhang Z."/>
        </authorList>
    </citation>
    <scope>NUCLEOTIDE SEQUENCE</scope>
    <source>
        <strain evidence="1">DSA</strain>
    </source>
</reference>
<organism evidence="1 2">
    <name type="scientific">Desulforamulus aquiferis</name>
    <dbReference type="NCBI Taxonomy" id="1397668"/>
    <lineage>
        <taxon>Bacteria</taxon>
        <taxon>Bacillati</taxon>
        <taxon>Bacillota</taxon>
        <taxon>Clostridia</taxon>
        <taxon>Eubacteriales</taxon>
        <taxon>Peptococcaceae</taxon>
        <taxon>Desulforamulus</taxon>
    </lineage>
</organism>
<evidence type="ECO:0000313" key="1">
    <source>
        <dbReference type="EMBL" id="MDO7787096.1"/>
    </source>
</evidence>
<keyword evidence="2" id="KW-1185">Reference proteome</keyword>
<dbReference type="AlphaFoldDB" id="A0AAW7ZCG6"/>
<accession>A0AAW7ZCG6</accession>
<evidence type="ECO:0008006" key="3">
    <source>
        <dbReference type="Google" id="ProtNLM"/>
    </source>
</evidence>
<evidence type="ECO:0000313" key="2">
    <source>
        <dbReference type="Proteomes" id="UP001172911"/>
    </source>
</evidence>
<sequence>MNEINVEFTCPDCDKTFSIGTSDILEKETIFCNNCGCQLSEEELHHLKLAIRYMHDNKPN</sequence>